<dbReference type="EMBL" id="JBBPBM010000017">
    <property type="protein sequence ID" value="KAK8556529.1"/>
    <property type="molecule type" value="Genomic_DNA"/>
</dbReference>
<evidence type="ECO:0000313" key="3">
    <source>
        <dbReference type="Proteomes" id="UP001472677"/>
    </source>
</evidence>
<protein>
    <recommendedName>
        <fullName evidence="1">BURP domain-containing protein</fullName>
    </recommendedName>
</protein>
<comment type="caution">
    <text evidence="2">The sequence shown here is derived from an EMBL/GenBank/DDBJ whole genome shotgun (WGS) entry which is preliminary data.</text>
</comment>
<keyword evidence="3" id="KW-1185">Reference proteome</keyword>
<dbReference type="PANTHER" id="PTHR31236">
    <property type="entry name" value="BURP DOMAIN PROTEIN USPL1-LIKE"/>
    <property type="match status" value="1"/>
</dbReference>
<feature type="domain" description="BURP" evidence="1">
    <location>
        <begin position="88"/>
        <end position="142"/>
    </location>
</feature>
<proteinExistence type="predicted"/>
<dbReference type="Proteomes" id="UP001472677">
    <property type="component" value="Unassembled WGS sequence"/>
</dbReference>
<dbReference type="PANTHER" id="PTHR31236:SF59">
    <property type="entry name" value="BURP DOMAIN PROTEIN"/>
    <property type="match status" value="1"/>
</dbReference>
<accession>A0ABR2EAG4</accession>
<dbReference type="InterPro" id="IPR044816">
    <property type="entry name" value="BURP"/>
</dbReference>
<evidence type="ECO:0000259" key="1">
    <source>
        <dbReference type="PROSITE" id="PS51277"/>
    </source>
</evidence>
<dbReference type="Pfam" id="PF03181">
    <property type="entry name" value="BURP"/>
    <property type="match status" value="1"/>
</dbReference>
<dbReference type="PROSITE" id="PS51277">
    <property type="entry name" value="BURP"/>
    <property type="match status" value="1"/>
</dbReference>
<evidence type="ECO:0000313" key="2">
    <source>
        <dbReference type="EMBL" id="KAK8556529.1"/>
    </source>
</evidence>
<dbReference type="InterPro" id="IPR004873">
    <property type="entry name" value="BURP_dom"/>
</dbReference>
<sequence>MKALELDCSLSTNYVASVLGRNCPSFSPSKTTLFTLLSYLKKSPTPFLSHLHKSPTFCTSSQFPQTPQKAKPFKTLSQNAKLKQLSHLVGDITGDKVDALVVCHMDTSGWSSDHVVFRMLGIKHGGALCHVFSQGNLVLIDEPSAIAVSAVEHNATADRLAKSGISRRNSFVWVNMPLADRLGIDFR</sequence>
<reference evidence="2 3" key="1">
    <citation type="journal article" date="2024" name="G3 (Bethesda)">
        <title>Genome assembly of Hibiscus sabdariffa L. provides insights into metabolisms of medicinal natural products.</title>
        <authorList>
            <person name="Kim T."/>
        </authorList>
    </citation>
    <scope>NUCLEOTIDE SEQUENCE [LARGE SCALE GENOMIC DNA]</scope>
    <source>
        <strain evidence="2">TK-2024</strain>
        <tissue evidence="2">Old leaves</tissue>
    </source>
</reference>
<organism evidence="2 3">
    <name type="scientific">Hibiscus sabdariffa</name>
    <name type="common">roselle</name>
    <dbReference type="NCBI Taxonomy" id="183260"/>
    <lineage>
        <taxon>Eukaryota</taxon>
        <taxon>Viridiplantae</taxon>
        <taxon>Streptophyta</taxon>
        <taxon>Embryophyta</taxon>
        <taxon>Tracheophyta</taxon>
        <taxon>Spermatophyta</taxon>
        <taxon>Magnoliopsida</taxon>
        <taxon>eudicotyledons</taxon>
        <taxon>Gunneridae</taxon>
        <taxon>Pentapetalae</taxon>
        <taxon>rosids</taxon>
        <taxon>malvids</taxon>
        <taxon>Malvales</taxon>
        <taxon>Malvaceae</taxon>
        <taxon>Malvoideae</taxon>
        <taxon>Hibiscus</taxon>
    </lineage>
</organism>
<name>A0ABR2EAG4_9ROSI</name>
<gene>
    <name evidence="2" type="ORF">V6N12_002928</name>
</gene>